<proteinExistence type="predicted"/>
<evidence type="ECO:0000313" key="3">
    <source>
        <dbReference type="EMBL" id="ALZ82851.1"/>
    </source>
</evidence>
<dbReference type="PANTHER" id="PTHR43767:SF8">
    <property type="entry name" value="LONG-CHAIN-FATTY-ACID--COA LIGASE"/>
    <property type="match status" value="1"/>
</dbReference>
<dbReference type="AlphaFoldDB" id="A0A0U4WJR8"/>
<dbReference type="Gene3D" id="3.30.300.30">
    <property type="match status" value="1"/>
</dbReference>
<feature type="domain" description="AMP-dependent synthetase/ligase" evidence="2">
    <location>
        <begin position="22"/>
        <end position="335"/>
    </location>
</feature>
<evidence type="ECO:0000259" key="2">
    <source>
        <dbReference type="Pfam" id="PF00501"/>
    </source>
</evidence>
<keyword evidence="1" id="KW-0436">Ligase</keyword>
<dbReference type="RefSeq" id="WP_059313156.1">
    <property type="nucleotide sequence ID" value="NZ_CP013987.1"/>
</dbReference>
<protein>
    <recommendedName>
        <fullName evidence="2">AMP-dependent synthetase/ligase domain-containing protein</fullName>
    </recommendedName>
</protein>
<name>A0A0U4WJR8_9PSED</name>
<dbReference type="GO" id="GO:0016874">
    <property type="term" value="F:ligase activity"/>
    <property type="evidence" value="ECO:0007669"/>
    <property type="project" value="UniProtKB-KW"/>
</dbReference>
<gene>
    <name evidence="3" type="ORF">APT59_01010</name>
</gene>
<reference evidence="3 4" key="1">
    <citation type="submission" date="2016-01" db="EMBL/GenBank/DDBJ databases">
        <title>Annotation of Pseudomonas oryzihabitans USDA-ARS-USMARC-56511.</title>
        <authorList>
            <person name="Harhay G.P."/>
            <person name="Harhay D.M."/>
            <person name="Smith T.P.L."/>
            <person name="Bono J.L."/>
            <person name="Heaton M.P."/>
            <person name="Clawson M.L."/>
            <person name="Chitko-Mckown C.G."/>
            <person name="Capik S.F."/>
            <person name="DeDonder K.D."/>
            <person name="Apley M.D."/>
            <person name="Lubbers B.V."/>
            <person name="White B.J."/>
            <person name="Larson R.L."/>
        </authorList>
    </citation>
    <scope>NUCLEOTIDE SEQUENCE [LARGE SCALE GENOMIC DNA]</scope>
    <source>
        <strain evidence="3 4">USDA-ARS-USMARC-56511</strain>
    </source>
</reference>
<dbReference type="OrthoDB" id="9803968at2"/>
<dbReference type="InterPro" id="IPR000873">
    <property type="entry name" value="AMP-dep_synth/lig_dom"/>
</dbReference>
<accession>A0A0U4WJR8</accession>
<dbReference type="Proteomes" id="UP000064137">
    <property type="component" value="Chromosome"/>
</dbReference>
<dbReference type="InterPro" id="IPR020845">
    <property type="entry name" value="AMP-binding_CS"/>
</dbReference>
<evidence type="ECO:0000313" key="4">
    <source>
        <dbReference type="Proteomes" id="UP000064137"/>
    </source>
</evidence>
<dbReference type="SUPFAM" id="SSF56801">
    <property type="entry name" value="Acetyl-CoA synthetase-like"/>
    <property type="match status" value="1"/>
</dbReference>
<dbReference type="Gene3D" id="3.40.50.12780">
    <property type="entry name" value="N-terminal domain of ligase-like"/>
    <property type="match status" value="1"/>
</dbReference>
<dbReference type="KEGG" id="por:APT59_01010"/>
<dbReference type="InterPro" id="IPR050237">
    <property type="entry name" value="ATP-dep_AMP-bd_enzyme"/>
</dbReference>
<dbReference type="Pfam" id="PF00501">
    <property type="entry name" value="AMP-binding"/>
    <property type="match status" value="1"/>
</dbReference>
<dbReference type="EMBL" id="CP013987">
    <property type="protein sequence ID" value="ALZ82851.1"/>
    <property type="molecule type" value="Genomic_DNA"/>
</dbReference>
<organism evidence="3 4">
    <name type="scientific">Pseudomonas oryzihabitans</name>
    <dbReference type="NCBI Taxonomy" id="47885"/>
    <lineage>
        <taxon>Bacteria</taxon>
        <taxon>Pseudomonadati</taxon>
        <taxon>Pseudomonadota</taxon>
        <taxon>Gammaproteobacteria</taxon>
        <taxon>Pseudomonadales</taxon>
        <taxon>Pseudomonadaceae</taxon>
        <taxon>Pseudomonas</taxon>
    </lineage>
</organism>
<sequence>MSPESCSVADFFAALERHAWQNARPALIGSHETWSYARLLQELNLRATWLREHEIQRLALDLPNGPELLAWDLAALCAGVPCVTLPDFFSPAQRAHVLRDCGADLLLGRPERTAKWAAAGFIAGVQGWQRPAAARTPLPPQTSKLTYTSGTTGAPKGVCLKAAQLLRVAASLAAASHPLAPQRHQVLLSLGILLENLGVYAALLAGAEVMVLKDADQGVNGSTGIDWAQLAACLQHHQPHSLILMPQLLQGLVELGERGLLQLDSLRFAAVGGAPLSASLLTRAAALGLPVFQGYGLSECASVVALNRPDANRPGSVGQPLPHVRLRLAADGEVLVGGVEFAGYLGEPDSATDEVATGDLGEFDADGYLYLRGRKKHQFSLASGRNVDPGWIEAELTQGGPIAQAYVQGDGARHLVTLLWPRQPELPDAVLAEQIARLNSELPDYARIGAWRRLTEPFTPANGLLTATGRLRRDAIQAHHAALLSDLLEVYP</sequence>
<dbReference type="PROSITE" id="PS00455">
    <property type="entry name" value="AMP_BINDING"/>
    <property type="match status" value="1"/>
</dbReference>
<evidence type="ECO:0000256" key="1">
    <source>
        <dbReference type="ARBA" id="ARBA00022598"/>
    </source>
</evidence>
<dbReference type="InterPro" id="IPR045851">
    <property type="entry name" value="AMP-bd_C_sf"/>
</dbReference>
<dbReference type="InterPro" id="IPR042099">
    <property type="entry name" value="ANL_N_sf"/>
</dbReference>
<dbReference type="PANTHER" id="PTHR43767">
    <property type="entry name" value="LONG-CHAIN-FATTY-ACID--COA LIGASE"/>
    <property type="match status" value="1"/>
</dbReference>